<evidence type="ECO:0000256" key="1">
    <source>
        <dbReference type="ARBA" id="ARBA00023054"/>
    </source>
</evidence>
<dbReference type="AlphaFoldDB" id="A0A165MHK9"/>
<dbReference type="Gene3D" id="1.20.5.340">
    <property type="match status" value="1"/>
</dbReference>
<dbReference type="Pfam" id="PF00261">
    <property type="entry name" value="Tropomyosin"/>
    <property type="match status" value="1"/>
</dbReference>
<dbReference type="OrthoDB" id="128924at2759"/>
<protein>
    <recommendedName>
        <fullName evidence="5">Tropomyosin</fullName>
    </recommendedName>
</protein>
<sequence>ERVEQAERKIKLLEDDVLQRDHEIKSLSHKVAQLEDQLEASEKTAKDAVEKQRVIDVKLEHSERQVQRLEQERDKWEQKYEARPTQEAQERFKASQKELDELARSLENL</sequence>
<dbReference type="EMBL" id="KV425911">
    <property type="protein sequence ID" value="KZV99277.1"/>
    <property type="molecule type" value="Genomic_DNA"/>
</dbReference>
<dbReference type="SUPFAM" id="SSF57997">
    <property type="entry name" value="Tropomyosin"/>
    <property type="match status" value="1"/>
</dbReference>
<evidence type="ECO:0000256" key="2">
    <source>
        <dbReference type="SAM" id="MobiDB-lite"/>
    </source>
</evidence>
<keyword evidence="4" id="KW-1185">Reference proteome</keyword>
<name>A0A165MHK9_EXIGL</name>
<organism evidence="3 4">
    <name type="scientific">Exidia glandulosa HHB12029</name>
    <dbReference type="NCBI Taxonomy" id="1314781"/>
    <lineage>
        <taxon>Eukaryota</taxon>
        <taxon>Fungi</taxon>
        <taxon>Dikarya</taxon>
        <taxon>Basidiomycota</taxon>
        <taxon>Agaricomycotina</taxon>
        <taxon>Agaricomycetes</taxon>
        <taxon>Auriculariales</taxon>
        <taxon>Exidiaceae</taxon>
        <taxon>Exidia</taxon>
    </lineage>
</organism>
<dbReference type="InParanoid" id="A0A165MHK9"/>
<gene>
    <name evidence="3" type="ORF">EXIGLDRAFT_668686</name>
</gene>
<feature type="region of interest" description="Disordered" evidence="2">
    <location>
        <begin position="66"/>
        <end position="93"/>
    </location>
</feature>
<evidence type="ECO:0000313" key="3">
    <source>
        <dbReference type="EMBL" id="KZV99277.1"/>
    </source>
</evidence>
<dbReference type="Proteomes" id="UP000077266">
    <property type="component" value="Unassembled WGS sequence"/>
</dbReference>
<evidence type="ECO:0008006" key="5">
    <source>
        <dbReference type="Google" id="ProtNLM"/>
    </source>
</evidence>
<dbReference type="STRING" id="1314781.A0A165MHK9"/>
<reference evidence="3 4" key="1">
    <citation type="journal article" date="2016" name="Mol. Biol. Evol.">
        <title>Comparative Genomics of Early-Diverging Mushroom-Forming Fungi Provides Insights into the Origins of Lignocellulose Decay Capabilities.</title>
        <authorList>
            <person name="Nagy L.G."/>
            <person name="Riley R."/>
            <person name="Tritt A."/>
            <person name="Adam C."/>
            <person name="Daum C."/>
            <person name="Floudas D."/>
            <person name="Sun H."/>
            <person name="Yadav J.S."/>
            <person name="Pangilinan J."/>
            <person name="Larsson K.H."/>
            <person name="Matsuura K."/>
            <person name="Barry K."/>
            <person name="Labutti K."/>
            <person name="Kuo R."/>
            <person name="Ohm R.A."/>
            <person name="Bhattacharya S.S."/>
            <person name="Shirouzu T."/>
            <person name="Yoshinaga Y."/>
            <person name="Martin F.M."/>
            <person name="Grigoriev I.V."/>
            <person name="Hibbett D.S."/>
        </authorList>
    </citation>
    <scope>NUCLEOTIDE SEQUENCE [LARGE SCALE GENOMIC DNA]</scope>
    <source>
        <strain evidence="3 4">HHB12029</strain>
    </source>
</reference>
<dbReference type="InterPro" id="IPR000533">
    <property type="entry name" value="Tropomyosin"/>
</dbReference>
<accession>A0A165MHK9</accession>
<evidence type="ECO:0000313" key="4">
    <source>
        <dbReference type="Proteomes" id="UP000077266"/>
    </source>
</evidence>
<feature type="non-terminal residue" evidence="3">
    <location>
        <position position="1"/>
    </location>
</feature>
<keyword evidence="1" id="KW-0175">Coiled coil</keyword>
<proteinExistence type="predicted"/>